<feature type="compositionally biased region" description="Polar residues" evidence="11">
    <location>
        <begin position="575"/>
        <end position="586"/>
    </location>
</feature>
<dbReference type="PROSITE" id="PS51296">
    <property type="entry name" value="RIESKE"/>
    <property type="match status" value="1"/>
</dbReference>
<evidence type="ECO:0000256" key="7">
    <source>
        <dbReference type="ARBA" id="ARBA00023004"/>
    </source>
</evidence>
<dbReference type="SUPFAM" id="SSF50044">
    <property type="entry name" value="SH3-domain"/>
    <property type="match status" value="1"/>
</dbReference>
<gene>
    <name evidence="14" type="ORF">AK812_SmicGene39179</name>
</gene>
<evidence type="ECO:0000256" key="4">
    <source>
        <dbReference type="ARBA" id="ARBA00022443"/>
    </source>
</evidence>
<keyword evidence="9" id="KW-0411">Iron-sulfur</keyword>
<name>A0A1Q9CBW7_SYMMI</name>
<evidence type="ECO:0000256" key="10">
    <source>
        <dbReference type="PROSITE-ProRule" id="PRU00192"/>
    </source>
</evidence>
<comment type="pathway">
    <text evidence="1">Cofactor biosynthesis; tetrahydrobiopterin biosynthesis; tetrahydrobiopterin from 7,8-dihydroneopterin triphosphate: step 1/3.</text>
</comment>
<evidence type="ECO:0000259" key="13">
    <source>
        <dbReference type="PROSITE" id="PS51296"/>
    </source>
</evidence>
<dbReference type="InterPro" id="IPR036922">
    <property type="entry name" value="Rieske_2Fe-2S_sf"/>
</dbReference>
<dbReference type="EC" id="4.2.3.12" evidence="3"/>
<evidence type="ECO:0000256" key="8">
    <source>
        <dbReference type="ARBA" id="ARBA00023007"/>
    </source>
</evidence>
<feature type="domain" description="Rieske" evidence="13">
    <location>
        <begin position="438"/>
        <end position="514"/>
    </location>
</feature>
<dbReference type="SUPFAM" id="SSF50022">
    <property type="entry name" value="ISP domain"/>
    <property type="match status" value="1"/>
</dbReference>
<feature type="region of interest" description="Disordered" evidence="11">
    <location>
        <begin position="575"/>
        <end position="625"/>
    </location>
</feature>
<comment type="caution">
    <text evidence="14">The sequence shown here is derived from an EMBL/GenBank/DDBJ whole genome shotgun (WGS) entry which is preliminary data.</text>
</comment>
<accession>A0A1Q9CBW7</accession>
<dbReference type="Gene3D" id="2.30.30.40">
    <property type="entry name" value="SH3 Domains"/>
    <property type="match status" value="1"/>
</dbReference>
<dbReference type="InterPro" id="IPR007115">
    <property type="entry name" value="6-PTP_synth/QueD"/>
</dbReference>
<dbReference type="Proteomes" id="UP000186817">
    <property type="component" value="Unassembled WGS sequence"/>
</dbReference>
<reference evidence="14 15" key="1">
    <citation type="submission" date="2016-02" db="EMBL/GenBank/DDBJ databases">
        <title>Genome analysis of coral dinoflagellate symbionts highlights evolutionary adaptations to a symbiotic lifestyle.</title>
        <authorList>
            <person name="Aranda M."/>
            <person name="Li Y."/>
            <person name="Liew Y.J."/>
            <person name="Baumgarten S."/>
            <person name="Simakov O."/>
            <person name="Wilson M."/>
            <person name="Piel J."/>
            <person name="Ashoor H."/>
            <person name="Bougouffa S."/>
            <person name="Bajic V.B."/>
            <person name="Ryu T."/>
            <person name="Ravasi T."/>
            <person name="Bayer T."/>
            <person name="Micklem G."/>
            <person name="Kim H."/>
            <person name="Bhak J."/>
            <person name="Lajeunesse T.C."/>
            <person name="Voolstra C.R."/>
        </authorList>
    </citation>
    <scope>NUCLEOTIDE SEQUENCE [LARGE SCALE GENOMIC DNA]</scope>
    <source>
        <strain evidence="14 15">CCMP2467</strain>
    </source>
</reference>
<keyword evidence="4 10" id="KW-0728">SH3 domain</keyword>
<dbReference type="InterPro" id="IPR036028">
    <property type="entry name" value="SH3-like_dom_sf"/>
</dbReference>
<evidence type="ECO:0000256" key="11">
    <source>
        <dbReference type="SAM" id="MobiDB-lite"/>
    </source>
</evidence>
<evidence type="ECO:0000256" key="9">
    <source>
        <dbReference type="ARBA" id="ARBA00023014"/>
    </source>
</evidence>
<keyword evidence="7" id="KW-0408">Iron</keyword>
<dbReference type="GO" id="GO:0051537">
    <property type="term" value="F:2 iron, 2 sulfur cluster binding"/>
    <property type="evidence" value="ECO:0007669"/>
    <property type="project" value="UniProtKB-KW"/>
</dbReference>
<dbReference type="Gene3D" id="3.30.479.10">
    <property type="entry name" value="6-pyruvoyl tetrahydropterin synthase/QueD"/>
    <property type="match status" value="1"/>
</dbReference>
<evidence type="ECO:0000256" key="3">
    <source>
        <dbReference type="ARBA" id="ARBA00013100"/>
    </source>
</evidence>
<dbReference type="InterPro" id="IPR038418">
    <property type="entry name" value="6-PTP_synth/QueD_sf"/>
</dbReference>
<dbReference type="InterPro" id="IPR001452">
    <property type="entry name" value="SH3_domain"/>
</dbReference>
<evidence type="ECO:0000313" key="15">
    <source>
        <dbReference type="Proteomes" id="UP000186817"/>
    </source>
</evidence>
<evidence type="ECO:0000256" key="2">
    <source>
        <dbReference type="ARBA" id="ARBA00009164"/>
    </source>
</evidence>
<dbReference type="GO" id="GO:0006729">
    <property type="term" value="P:tetrahydrobiopterin biosynthetic process"/>
    <property type="evidence" value="ECO:0007669"/>
    <property type="project" value="UniProtKB-UniPathway"/>
</dbReference>
<dbReference type="OrthoDB" id="426882at2759"/>
<evidence type="ECO:0000313" key="14">
    <source>
        <dbReference type="EMBL" id="OLP80411.1"/>
    </source>
</evidence>
<evidence type="ECO:0000259" key="12">
    <source>
        <dbReference type="PROSITE" id="PS50002"/>
    </source>
</evidence>
<dbReference type="UniPathway" id="UPA00849">
    <property type="reaction ID" value="UER00819"/>
</dbReference>
<dbReference type="CDD" id="cd00174">
    <property type="entry name" value="SH3"/>
    <property type="match status" value="1"/>
</dbReference>
<dbReference type="Pfam" id="PF00018">
    <property type="entry name" value="SH3_1"/>
    <property type="match status" value="1"/>
</dbReference>
<dbReference type="Pfam" id="PF00355">
    <property type="entry name" value="Rieske"/>
    <property type="match status" value="1"/>
</dbReference>
<dbReference type="Gene3D" id="2.102.10.10">
    <property type="entry name" value="Rieske [2Fe-2S] iron-sulphur domain"/>
    <property type="match status" value="1"/>
</dbReference>
<sequence>MSATQGATALLASLKNRRQVDVPPEGRNAAGELLEKTAHFLEARETSNPQDATHQVLKDFSDWWCGGQKNTKKLAIAETGTLEVLYEHIAKMYELGAALTLGERRTEQFSFFQDIEIRGSKDNKIDYRDIAGPDSAFLRLLGRIMAELYPKQQLQVIVLDASGHSNKLGVEQTAVRLVWQLVSGSSGGQNIVVTSEIAFRIVDYMVLKANESTDQNIKEILRRASTLSNVNTWKNMFVSDDNYGGKRSTIRMTLNDEVCDPPMLRPEKRPLKPVFIHRFSREENVQDSKAEPVWSCDEGKLGSAEYAKFVERTAIRQATGHYVVTTGAMSDCVLGLVQDSEDPRYCWVPTDIQRCSDLVDGSQWISALEQHLKAEPKPSRQLRMTVSEGDAPQFWASAAHTLRARNDALRKMQPPARKVRLLTQHEVLFWFNVGPGMQKRDRVYVTESKCPHQGVCLMGGELKDVEDIVNEEKVPMVRCPRHNKTFDLRTGESLGNCERLRVFPCKFHQGRYYVQVPVAETSGTLQAFANESCVMPDEDVDMTEGWCLAREKSEIFTCTPTTDWVAPSYKGETRSVQRFQDTSTAPARQGAQIKFRSVAGSPDYGEKKPSRGPGPGRTEEPMKNLERSYPGDMQEFKSEIERALAGQDGTTEVDYEKETVTWSSSKGATIVFRHANHKVHITAKEGLCRVYLNACTFLQAASQGSTDSAMERGSTRAATSIRLGGTNGYASSRAPSQVYAPPGARSAAGFSKPMSLAGGNSTVPGRSATAKSAYKPKVPYTRVVSIDFVGETSGEMDLKIGDMIEVVEDDDGDAFDRWVMGKNLKTQVLGWIPLSHTRGVDQAVEVHLHLELSCLILLATSSAAAEEHVAHRSFKMILCSPEHAFKQGGSEPFTTGCTAVVQVKVFGRSLGEGDVLMDISVGQQLLREIMVRYDHKNLDELDVLVPGGPLAVAEEEFQTPSRRNTTVEVMAEAVHKRFVSGLKQHLAEVVVKESDVAFAGFGEELDATSLSECLLLPGGHCCTSMTSMRYRSVSNVSEADVDCKGEAAAQLSVWGERLLAEARSSSSTELERERSERLDGRELEACDLAVAEQAPEAPERQCQVVQRRRMDCMCGIPAPSYSRGPKFPRACDAGLLEAFPAAGSSWSFSLFGSGPLHWFSSSSASSRREPLRGKVVFWGNLHEDRLQDLQGELRLALFRVLTSAAGPDVFVEVGCACRRLHPPKAIANADAEDCAEFEFEVLPSDPHDMGPVLEVLHLEAEAGGALRLLPLLAECSSAAGSLRLRLDLGDEGPLPHSSMSD</sequence>
<protein>
    <recommendedName>
        <fullName evidence="3">6-pyruvoyltetrahydropterin synthase</fullName>
        <ecNumber evidence="3">4.2.3.12</ecNumber>
    </recommendedName>
</protein>
<evidence type="ECO:0000256" key="1">
    <source>
        <dbReference type="ARBA" id="ARBA00005126"/>
    </source>
</evidence>
<dbReference type="InterPro" id="IPR017941">
    <property type="entry name" value="Rieske_2Fe-2S"/>
</dbReference>
<dbReference type="GO" id="GO:0046872">
    <property type="term" value="F:metal ion binding"/>
    <property type="evidence" value="ECO:0007669"/>
    <property type="project" value="UniProtKB-KW"/>
</dbReference>
<keyword evidence="15" id="KW-1185">Reference proteome</keyword>
<comment type="similarity">
    <text evidence="2">Belongs to the PTPS family.</text>
</comment>
<keyword evidence="6" id="KW-0479">Metal-binding</keyword>
<dbReference type="GO" id="GO:0003874">
    <property type="term" value="F:6-pyruvoyltetrahydropterin synthase activity"/>
    <property type="evidence" value="ECO:0007669"/>
    <property type="project" value="UniProtKB-EC"/>
</dbReference>
<evidence type="ECO:0000256" key="6">
    <source>
        <dbReference type="ARBA" id="ARBA00022723"/>
    </source>
</evidence>
<feature type="domain" description="SH3" evidence="12">
    <location>
        <begin position="777"/>
        <end position="842"/>
    </location>
</feature>
<dbReference type="Pfam" id="PF01242">
    <property type="entry name" value="PTPS"/>
    <property type="match status" value="1"/>
</dbReference>
<evidence type="ECO:0000256" key="5">
    <source>
        <dbReference type="ARBA" id="ARBA00022714"/>
    </source>
</evidence>
<organism evidence="14 15">
    <name type="scientific">Symbiodinium microadriaticum</name>
    <name type="common">Dinoflagellate</name>
    <name type="synonym">Zooxanthella microadriatica</name>
    <dbReference type="NCBI Taxonomy" id="2951"/>
    <lineage>
        <taxon>Eukaryota</taxon>
        <taxon>Sar</taxon>
        <taxon>Alveolata</taxon>
        <taxon>Dinophyceae</taxon>
        <taxon>Suessiales</taxon>
        <taxon>Symbiodiniaceae</taxon>
        <taxon>Symbiodinium</taxon>
    </lineage>
</organism>
<proteinExistence type="inferred from homology"/>
<dbReference type="EMBL" id="LSRX01001382">
    <property type="protein sequence ID" value="OLP80411.1"/>
    <property type="molecule type" value="Genomic_DNA"/>
</dbReference>
<dbReference type="SUPFAM" id="SSF55620">
    <property type="entry name" value="Tetrahydrobiopterin biosynthesis enzymes-like"/>
    <property type="match status" value="1"/>
</dbReference>
<dbReference type="PROSITE" id="PS50002">
    <property type="entry name" value="SH3"/>
    <property type="match status" value="1"/>
</dbReference>
<dbReference type="SMART" id="SM00326">
    <property type="entry name" value="SH3"/>
    <property type="match status" value="1"/>
</dbReference>
<keyword evidence="5" id="KW-0001">2Fe-2S</keyword>
<keyword evidence="8" id="KW-0783">Tetrahydrobiopterin biosynthesis</keyword>